<protein>
    <submittedName>
        <fullName evidence="2">Pimeloyl-ACP methyl ester carboxylesterase</fullName>
    </submittedName>
</protein>
<dbReference type="Pfam" id="PF00561">
    <property type="entry name" value="Abhydrolase_1"/>
    <property type="match status" value="1"/>
</dbReference>
<dbReference type="PRINTS" id="PR00412">
    <property type="entry name" value="EPOXHYDRLASE"/>
</dbReference>
<gene>
    <name evidence="2" type="ORF">C7419_102272</name>
</gene>
<dbReference type="Proteomes" id="UP000245754">
    <property type="component" value="Unassembled WGS sequence"/>
</dbReference>
<evidence type="ECO:0000259" key="1">
    <source>
        <dbReference type="Pfam" id="PF00561"/>
    </source>
</evidence>
<dbReference type="InterPro" id="IPR029058">
    <property type="entry name" value="AB_hydrolase_fold"/>
</dbReference>
<dbReference type="PRINTS" id="PR00111">
    <property type="entry name" value="ABHYDROLASE"/>
</dbReference>
<evidence type="ECO:0000313" key="3">
    <source>
        <dbReference type="Proteomes" id="UP000245754"/>
    </source>
</evidence>
<dbReference type="Gene3D" id="3.40.50.1820">
    <property type="entry name" value="alpha/beta hydrolase"/>
    <property type="match status" value="1"/>
</dbReference>
<reference evidence="2 3" key="1">
    <citation type="submission" date="2018-05" db="EMBL/GenBank/DDBJ databases">
        <title>Genomic Encyclopedia of Type Strains, Phase IV (KMG-V): Genome sequencing to study the core and pangenomes of soil and plant-associated prokaryotes.</title>
        <authorList>
            <person name="Whitman W."/>
        </authorList>
    </citation>
    <scope>NUCLEOTIDE SEQUENCE [LARGE SCALE GENOMIC DNA]</scope>
    <source>
        <strain evidence="2 3">SLV-132</strain>
    </source>
</reference>
<dbReference type="AlphaFoldDB" id="A0A316ER84"/>
<accession>A0A316ER84</accession>
<sequence length="334" mass="36059">MTAKLRSPHTPSPSGNATTLAATAVAVAGAATALWVNHRARVAEREHPPIGRLIDVDGVRLHFLERGAGSPVVLLHGNGVQLEDFIACGLFDRLAQRRRVIAFDRPGFGHSSRPRNHMWTPGLQALWLGKALTQLGATRPVVVGHSWGALVAMAMGLQVPEDVGGLVLLSGYYYPTARLDVPMNLPAAVPGVGDVLQHTALPILARAGLKRALRRMFAPAPVPADFLRTVPRELLVRPRQLRAAAEDTAFMIPAVTQMRREYARLRVPLTLFTGKDDRIVDPAAHTVRLYDELPRSQLRVASGGHMVHYAAPGEIADAVEALSVASAPKRLTVV</sequence>
<dbReference type="EMBL" id="QGGT01000002">
    <property type="protein sequence ID" value="PWK34997.1"/>
    <property type="molecule type" value="Genomic_DNA"/>
</dbReference>
<evidence type="ECO:0000313" key="2">
    <source>
        <dbReference type="EMBL" id="PWK34997.1"/>
    </source>
</evidence>
<proteinExistence type="predicted"/>
<dbReference type="SUPFAM" id="SSF53474">
    <property type="entry name" value="alpha/beta-Hydrolases"/>
    <property type="match status" value="1"/>
</dbReference>
<comment type="caution">
    <text evidence="2">The sequence shown here is derived from an EMBL/GenBank/DDBJ whole genome shotgun (WGS) entry which is preliminary data.</text>
</comment>
<dbReference type="InterPro" id="IPR000073">
    <property type="entry name" value="AB_hydrolase_1"/>
</dbReference>
<dbReference type="GO" id="GO:0003824">
    <property type="term" value="F:catalytic activity"/>
    <property type="evidence" value="ECO:0007669"/>
    <property type="project" value="InterPro"/>
</dbReference>
<dbReference type="InterPro" id="IPR050266">
    <property type="entry name" value="AB_hydrolase_sf"/>
</dbReference>
<organism evidence="2 3">
    <name type="scientific">Cupriavidus plantarum</name>
    <dbReference type="NCBI Taxonomy" id="942865"/>
    <lineage>
        <taxon>Bacteria</taxon>
        <taxon>Pseudomonadati</taxon>
        <taxon>Pseudomonadota</taxon>
        <taxon>Betaproteobacteria</taxon>
        <taxon>Burkholderiales</taxon>
        <taxon>Burkholderiaceae</taxon>
        <taxon>Cupriavidus</taxon>
    </lineage>
</organism>
<feature type="domain" description="AB hydrolase-1" evidence="1">
    <location>
        <begin position="71"/>
        <end position="309"/>
    </location>
</feature>
<dbReference type="RefSeq" id="WP_109583120.1">
    <property type="nucleotide sequence ID" value="NZ_QGGT01000002.1"/>
</dbReference>
<dbReference type="InterPro" id="IPR000639">
    <property type="entry name" value="Epox_hydrolase-like"/>
</dbReference>
<name>A0A316ER84_9BURK</name>
<dbReference type="PANTHER" id="PTHR43798">
    <property type="entry name" value="MONOACYLGLYCEROL LIPASE"/>
    <property type="match status" value="1"/>
</dbReference>
<keyword evidence="3" id="KW-1185">Reference proteome</keyword>